<dbReference type="PANTHER" id="PTHR22617:SF23">
    <property type="entry name" value="CHEMOTAXIS PROTEIN CHEW"/>
    <property type="match status" value="1"/>
</dbReference>
<dbReference type="Gene3D" id="2.40.50.180">
    <property type="entry name" value="CheA-289, Domain 4"/>
    <property type="match status" value="1"/>
</dbReference>
<sequence length="164" mass="17969">MASYIKPVVFSLNGHLFGVDISLILSIEKQVKAVRIPNESPCVEGIINLRGDIIPLYDLKKKFTFAGDSANPADKSIIVIRTKDTKLAITVDSVLHIGDVESANISEMPELAKKPGEEVFDRVANINGKLVVLLNVDAILSKEELSDIEKVKEAANKEVENEQD</sequence>
<dbReference type="SMART" id="SM00260">
    <property type="entry name" value="CheW"/>
    <property type="match status" value="1"/>
</dbReference>
<dbReference type="GO" id="GO:0005829">
    <property type="term" value="C:cytosol"/>
    <property type="evidence" value="ECO:0007669"/>
    <property type="project" value="TreeGrafter"/>
</dbReference>
<dbReference type="GO" id="GO:0007165">
    <property type="term" value="P:signal transduction"/>
    <property type="evidence" value="ECO:0007669"/>
    <property type="project" value="InterPro"/>
</dbReference>
<dbReference type="InterPro" id="IPR036061">
    <property type="entry name" value="CheW-like_dom_sf"/>
</dbReference>
<proteinExistence type="predicted"/>
<protein>
    <submittedName>
        <fullName evidence="2">Purine-binding chemotaxis protein CheW</fullName>
    </submittedName>
</protein>
<dbReference type="SUPFAM" id="SSF50341">
    <property type="entry name" value="CheW-like"/>
    <property type="match status" value="1"/>
</dbReference>
<dbReference type="PANTHER" id="PTHR22617">
    <property type="entry name" value="CHEMOTAXIS SENSOR HISTIDINE KINASE-RELATED"/>
    <property type="match status" value="1"/>
</dbReference>
<name>A0A1G9XDW6_9FIRM</name>
<keyword evidence="3" id="KW-1185">Reference proteome</keyword>
<dbReference type="InterPro" id="IPR039315">
    <property type="entry name" value="CheW"/>
</dbReference>
<dbReference type="PROSITE" id="PS50851">
    <property type="entry name" value="CHEW"/>
    <property type="match status" value="1"/>
</dbReference>
<gene>
    <name evidence="2" type="ORF">SAMN05216544_1447</name>
</gene>
<accession>A0A1G9XDW6</accession>
<feature type="domain" description="CheW-like" evidence="1">
    <location>
        <begin position="4"/>
        <end position="145"/>
    </location>
</feature>
<dbReference type="EMBL" id="FNHZ01000004">
    <property type="protein sequence ID" value="SDM94475.1"/>
    <property type="molecule type" value="Genomic_DNA"/>
</dbReference>
<dbReference type="AlphaFoldDB" id="A0A1G9XDW6"/>
<dbReference type="InterPro" id="IPR002545">
    <property type="entry name" value="CheW-lke_dom"/>
</dbReference>
<reference evidence="3" key="1">
    <citation type="submission" date="2016-10" db="EMBL/GenBank/DDBJ databases">
        <authorList>
            <person name="Varghese N."/>
            <person name="Submissions S."/>
        </authorList>
    </citation>
    <scope>NUCLEOTIDE SEQUENCE [LARGE SCALE GENOMIC DNA]</scope>
    <source>
        <strain evidence="3">M83</strain>
    </source>
</reference>
<dbReference type="Pfam" id="PF01584">
    <property type="entry name" value="CheW"/>
    <property type="match status" value="1"/>
</dbReference>
<dbReference type="GO" id="GO:0006935">
    <property type="term" value="P:chemotaxis"/>
    <property type="evidence" value="ECO:0007669"/>
    <property type="project" value="InterPro"/>
</dbReference>
<dbReference type="Gene3D" id="2.30.30.40">
    <property type="entry name" value="SH3 Domains"/>
    <property type="match status" value="1"/>
</dbReference>
<evidence type="ECO:0000313" key="2">
    <source>
        <dbReference type="EMBL" id="SDM94475.1"/>
    </source>
</evidence>
<organism evidence="2 3">
    <name type="scientific">Lachnospira pectinoschiza</name>
    <dbReference type="NCBI Taxonomy" id="28052"/>
    <lineage>
        <taxon>Bacteria</taxon>
        <taxon>Bacillati</taxon>
        <taxon>Bacillota</taxon>
        <taxon>Clostridia</taxon>
        <taxon>Lachnospirales</taxon>
        <taxon>Lachnospiraceae</taxon>
        <taxon>Lachnospira</taxon>
    </lineage>
</organism>
<dbReference type="OrthoDB" id="9794382at2"/>
<evidence type="ECO:0000259" key="1">
    <source>
        <dbReference type="PROSITE" id="PS50851"/>
    </source>
</evidence>
<dbReference type="RefSeq" id="WP_074521587.1">
    <property type="nucleotide sequence ID" value="NZ_FNHZ01000004.1"/>
</dbReference>
<evidence type="ECO:0000313" key="3">
    <source>
        <dbReference type="Proteomes" id="UP000187651"/>
    </source>
</evidence>
<dbReference type="Proteomes" id="UP000187651">
    <property type="component" value="Unassembled WGS sequence"/>
</dbReference>